<dbReference type="Proteomes" id="UP001431449">
    <property type="component" value="Unassembled WGS sequence"/>
</dbReference>
<feature type="signal peptide" evidence="2">
    <location>
        <begin position="1"/>
        <end position="18"/>
    </location>
</feature>
<evidence type="ECO:0000313" key="4">
    <source>
        <dbReference type="EMBL" id="MCK7593912.1"/>
    </source>
</evidence>
<dbReference type="Pfam" id="PF13511">
    <property type="entry name" value="DUF4124"/>
    <property type="match status" value="1"/>
</dbReference>
<feature type="compositionally biased region" description="Low complexity" evidence="1">
    <location>
        <begin position="50"/>
        <end position="69"/>
    </location>
</feature>
<organism evidence="4 5">
    <name type="scientific">Pseudomarimonas salicorniae</name>
    <dbReference type="NCBI Taxonomy" id="2933270"/>
    <lineage>
        <taxon>Bacteria</taxon>
        <taxon>Pseudomonadati</taxon>
        <taxon>Pseudomonadota</taxon>
        <taxon>Gammaproteobacteria</taxon>
        <taxon>Lysobacterales</taxon>
        <taxon>Lysobacteraceae</taxon>
        <taxon>Pseudomarimonas</taxon>
    </lineage>
</organism>
<evidence type="ECO:0000259" key="3">
    <source>
        <dbReference type="Pfam" id="PF13511"/>
    </source>
</evidence>
<reference evidence="4" key="1">
    <citation type="submission" date="2022-04" db="EMBL/GenBank/DDBJ databases">
        <title>Lysobacter sp. CAU 1642 isolated from sea sand.</title>
        <authorList>
            <person name="Kim W."/>
        </authorList>
    </citation>
    <scope>NUCLEOTIDE SEQUENCE</scope>
    <source>
        <strain evidence="4">CAU 1642</strain>
    </source>
</reference>
<accession>A0ABT0GHU3</accession>
<feature type="chain" id="PRO_5047096355" evidence="2">
    <location>
        <begin position="19"/>
        <end position="139"/>
    </location>
</feature>
<feature type="region of interest" description="Disordered" evidence="1">
    <location>
        <begin position="28"/>
        <end position="83"/>
    </location>
</feature>
<evidence type="ECO:0000256" key="1">
    <source>
        <dbReference type="SAM" id="MobiDB-lite"/>
    </source>
</evidence>
<feature type="domain" description="DUF4124" evidence="3">
    <location>
        <begin position="8"/>
        <end position="56"/>
    </location>
</feature>
<evidence type="ECO:0000256" key="2">
    <source>
        <dbReference type="SAM" id="SignalP"/>
    </source>
</evidence>
<proteinExistence type="predicted"/>
<keyword evidence="5" id="KW-1185">Reference proteome</keyword>
<keyword evidence="2" id="KW-0732">Signal</keyword>
<evidence type="ECO:0000313" key="5">
    <source>
        <dbReference type="Proteomes" id="UP001431449"/>
    </source>
</evidence>
<dbReference type="EMBL" id="JALNMH010000007">
    <property type="protein sequence ID" value="MCK7593912.1"/>
    <property type="molecule type" value="Genomic_DNA"/>
</dbReference>
<name>A0ABT0GHU3_9GAMM</name>
<dbReference type="InterPro" id="IPR025392">
    <property type="entry name" value="DUF4124"/>
</dbReference>
<gene>
    <name evidence="4" type="ORF">M0G41_09535</name>
</gene>
<protein>
    <submittedName>
        <fullName evidence="4">DUF4124 domain-containing protein</fullName>
    </submittedName>
</protein>
<comment type="caution">
    <text evidence="4">The sequence shown here is derived from an EMBL/GenBank/DDBJ whole genome shotgun (WGS) entry which is preliminary data.</text>
</comment>
<dbReference type="RefSeq" id="WP_248208601.1">
    <property type="nucleotide sequence ID" value="NZ_JALNMH010000007.1"/>
</dbReference>
<sequence length="139" mass="14832">MRPIVIVLSCLLALPAAAGEIYKWTDEKGRTHYSDRPPPAQVESERRAIPAEPAPAVDGDAAASGEAAAQDSPPAVASNPDAEACNQARLTLRRLERDVAVRMDLDGDGVEESLDAEARLQQIQLTRDLLEARCSGDAS</sequence>